<feature type="transmembrane region" description="Helical" evidence="4">
    <location>
        <begin position="123"/>
        <end position="147"/>
    </location>
</feature>
<keyword evidence="3 4" id="KW-0472">Membrane</keyword>
<reference evidence="6" key="2">
    <citation type="submission" date="2025-08" db="UniProtKB">
        <authorList>
            <consortium name="RefSeq"/>
        </authorList>
    </citation>
    <scope>IDENTIFICATION</scope>
    <source>
        <tissue evidence="6">Leaf</tissue>
    </source>
</reference>
<feature type="transmembrane region" description="Helical" evidence="4">
    <location>
        <begin position="154"/>
        <end position="172"/>
    </location>
</feature>
<evidence type="ECO:0000256" key="1">
    <source>
        <dbReference type="ARBA" id="ARBA00022692"/>
    </source>
</evidence>
<accession>A0ABM3R4G1</accession>
<dbReference type="RefSeq" id="XP_056690496.1">
    <property type="nucleotide sequence ID" value="XM_056834518.1"/>
</dbReference>
<reference evidence="5" key="1">
    <citation type="journal article" date="2021" name="Nat. Commun.">
        <title>Genomic analyses provide insights into spinach domestication and the genetic basis of agronomic traits.</title>
        <authorList>
            <person name="Cai X."/>
            <person name="Sun X."/>
            <person name="Xu C."/>
            <person name="Sun H."/>
            <person name="Wang X."/>
            <person name="Ge C."/>
            <person name="Zhang Z."/>
            <person name="Wang Q."/>
            <person name="Fei Z."/>
            <person name="Jiao C."/>
            <person name="Wang Q."/>
        </authorList>
    </citation>
    <scope>NUCLEOTIDE SEQUENCE [LARGE SCALE GENOMIC DNA]</scope>
    <source>
        <strain evidence="5">cv. Varoflay</strain>
    </source>
</reference>
<organism evidence="5 6">
    <name type="scientific">Spinacia oleracea</name>
    <name type="common">Spinach</name>
    <dbReference type="NCBI Taxonomy" id="3562"/>
    <lineage>
        <taxon>Eukaryota</taxon>
        <taxon>Viridiplantae</taxon>
        <taxon>Streptophyta</taxon>
        <taxon>Embryophyta</taxon>
        <taxon>Tracheophyta</taxon>
        <taxon>Spermatophyta</taxon>
        <taxon>Magnoliopsida</taxon>
        <taxon>eudicotyledons</taxon>
        <taxon>Gunneridae</taxon>
        <taxon>Pentapetalae</taxon>
        <taxon>Caryophyllales</taxon>
        <taxon>Chenopodiaceae</taxon>
        <taxon>Chenopodioideae</taxon>
        <taxon>Anserineae</taxon>
        <taxon>Spinacia</taxon>
    </lineage>
</organism>
<feature type="transmembrane region" description="Helical" evidence="4">
    <location>
        <begin position="91"/>
        <end position="111"/>
    </location>
</feature>
<feature type="transmembrane region" description="Helical" evidence="4">
    <location>
        <begin position="12"/>
        <end position="39"/>
    </location>
</feature>
<proteinExistence type="predicted"/>
<dbReference type="GeneID" id="110782851"/>
<feature type="transmembrane region" description="Helical" evidence="4">
    <location>
        <begin position="59"/>
        <end position="79"/>
    </location>
</feature>
<gene>
    <name evidence="6" type="primary">LOC110782851</name>
</gene>
<keyword evidence="2 4" id="KW-1133">Transmembrane helix</keyword>
<keyword evidence="5" id="KW-1185">Reference proteome</keyword>
<evidence type="ECO:0000313" key="6">
    <source>
        <dbReference type="RefSeq" id="XP_056690496.1"/>
    </source>
</evidence>
<evidence type="ECO:0000313" key="5">
    <source>
        <dbReference type="Proteomes" id="UP000813463"/>
    </source>
</evidence>
<name>A0ABM3R4G1_SPIOL</name>
<evidence type="ECO:0000256" key="3">
    <source>
        <dbReference type="ARBA" id="ARBA00023136"/>
    </source>
</evidence>
<evidence type="ECO:0000256" key="4">
    <source>
        <dbReference type="SAM" id="Phobius"/>
    </source>
</evidence>
<evidence type="ECO:0000256" key="2">
    <source>
        <dbReference type="ARBA" id="ARBA00022989"/>
    </source>
</evidence>
<sequence length="242" mass="26795">MEILNLRAQSSILKLIGTVISISGAFVIIFYQGLPIIVFHSPTNPSLNSHVQHQTQPNWMVGGMFLSISCILVSFVYVTKTWIVRDFPSEVLITLITFFFKTIVAATVTFIAESDPSVWTPRIGVELIAILFGAVTASILYMVSVWLCRVKGPVFVAMFIPLQMIIAVIMGVSFLGDVLHLGSVIGGSIIAVGFYTVMKGKAEEEMRKKDDENRLTYIIEEESHSLKIPMLHAKSMDVIVDP</sequence>
<protein>
    <submittedName>
        <fullName evidence="6">WAT1-related protein At3g28050-like</fullName>
    </submittedName>
</protein>
<dbReference type="PANTHER" id="PTHR31218">
    <property type="entry name" value="WAT1-RELATED PROTEIN"/>
    <property type="match status" value="1"/>
</dbReference>
<feature type="transmembrane region" description="Helical" evidence="4">
    <location>
        <begin position="178"/>
        <end position="198"/>
    </location>
</feature>
<dbReference type="InterPro" id="IPR030184">
    <property type="entry name" value="WAT1-related"/>
</dbReference>
<dbReference type="Proteomes" id="UP000813463">
    <property type="component" value="Chromosome 1"/>
</dbReference>
<keyword evidence="1 4" id="KW-0812">Transmembrane</keyword>